<dbReference type="EMBL" id="CACVBM020001718">
    <property type="protein sequence ID" value="CAA7058369.1"/>
    <property type="molecule type" value="Genomic_DNA"/>
</dbReference>
<keyword evidence="4" id="KW-1185">Reference proteome</keyword>
<dbReference type="InterPro" id="IPR006566">
    <property type="entry name" value="FBD"/>
</dbReference>
<dbReference type="SMART" id="SM00256">
    <property type="entry name" value="FBOX"/>
    <property type="match status" value="1"/>
</dbReference>
<dbReference type="InterPro" id="IPR055411">
    <property type="entry name" value="LRR_FXL15/At3g58940/PEG3-like"/>
</dbReference>
<dbReference type="CDD" id="cd22160">
    <property type="entry name" value="F-box_AtFBL13-like"/>
    <property type="match status" value="1"/>
</dbReference>
<evidence type="ECO:0000259" key="1">
    <source>
        <dbReference type="SMART" id="SM00256"/>
    </source>
</evidence>
<feature type="domain" description="FBD" evidence="2">
    <location>
        <begin position="360"/>
        <end position="425"/>
    </location>
</feature>
<dbReference type="SUPFAM" id="SSF52047">
    <property type="entry name" value="RNI-like"/>
    <property type="match status" value="1"/>
</dbReference>
<dbReference type="Pfam" id="PF24758">
    <property type="entry name" value="LRR_At5g56370"/>
    <property type="match status" value="1"/>
</dbReference>
<dbReference type="AlphaFoldDB" id="A0A6D2L0U1"/>
<evidence type="ECO:0008006" key="5">
    <source>
        <dbReference type="Google" id="ProtNLM"/>
    </source>
</evidence>
<sequence>MDRISNMSDDLLLKILSSLPTKEVVATMFLSKRWKFIWTMVPKLDFDDGGCDFYFGYGCDFYDENYYKIFRQYVDRFMVLHKSPVLETLYFKLGQWSTSEDLATWIRMAIVRRVRKLIVFSFSKTNPTLPVCLYTLKSLVVLKLSEMVVLDVPTTVCLSSLESLHLECVLFQNKESHRRLLSGCPVLKELVLEKCYHINISTPCFYVVVTSLQRLSIKDEGDTNVKVVINAPSLKYLNIEDTCDDGLLSLWEKMPELVEANVSVVYKSSEKLMGSLTSVKRISLCIPTSVVQSQPSIKFYQLVHLKLCQCEEKWWVLLTWMLESSPKLQVLKLYKCKPHYHWGLVRPVEYPWGQPSSVPECLLFHLHTFEWNHYNGRMQEKEMVAYILNNAKLLKTSNISAWGPQKLKELEYLHRASESCKLVLDR</sequence>
<gene>
    <name evidence="3" type="ORF">MERR_LOCUS45605</name>
</gene>
<feature type="domain" description="F-box" evidence="1">
    <location>
        <begin position="7"/>
        <end position="46"/>
    </location>
</feature>
<name>A0A6D2L0U1_9BRAS</name>
<dbReference type="InterPro" id="IPR001810">
    <property type="entry name" value="F-box_dom"/>
</dbReference>
<dbReference type="SMART" id="SM00579">
    <property type="entry name" value="FBD"/>
    <property type="match status" value="1"/>
</dbReference>
<dbReference type="InterPro" id="IPR053781">
    <property type="entry name" value="F-box_AtFBL13-like"/>
</dbReference>
<dbReference type="InterPro" id="IPR050232">
    <property type="entry name" value="FBL13/AtMIF1-like"/>
</dbReference>
<dbReference type="PANTHER" id="PTHR31900:SF34">
    <property type="entry name" value="EMB|CAB62440.1-RELATED"/>
    <property type="match status" value="1"/>
</dbReference>
<proteinExistence type="predicted"/>
<protein>
    <recommendedName>
        <fullName evidence="5">FBD domain-containing protein</fullName>
    </recommendedName>
</protein>
<dbReference type="Pfam" id="PF08387">
    <property type="entry name" value="FBD"/>
    <property type="match status" value="1"/>
</dbReference>
<dbReference type="SUPFAM" id="SSF81383">
    <property type="entry name" value="F-box domain"/>
    <property type="match status" value="1"/>
</dbReference>
<dbReference type="Proteomes" id="UP000467841">
    <property type="component" value="Unassembled WGS sequence"/>
</dbReference>
<accession>A0A6D2L0U1</accession>
<evidence type="ECO:0000313" key="4">
    <source>
        <dbReference type="Proteomes" id="UP000467841"/>
    </source>
</evidence>
<evidence type="ECO:0000259" key="2">
    <source>
        <dbReference type="SMART" id="SM00579"/>
    </source>
</evidence>
<dbReference type="InterPro" id="IPR032675">
    <property type="entry name" value="LRR_dom_sf"/>
</dbReference>
<dbReference type="Pfam" id="PF00646">
    <property type="entry name" value="F-box"/>
    <property type="match status" value="1"/>
</dbReference>
<dbReference type="OrthoDB" id="594804at2759"/>
<organism evidence="3 4">
    <name type="scientific">Microthlaspi erraticum</name>
    <dbReference type="NCBI Taxonomy" id="1685480"/>
    <lineage>
        <taxon>Eukaryota</taxon>
        <taxon>Viridiplantae</taxon>
        <taxon>Streptophyta</taxon>
        <taxon>Embryophyta</taxon>
        <taxon>Tracheophyta</taxon>
        <taxon>Spermatophyta</taxon>
        <taxon>Magnoliopsida</taxon>
        <taxon>eudicotyledons</taxon>
        <taxon>Gunneridae</taxon>
        <taxon>Pentapetalae</taxon>
        <taxon>rosids</taxon>
        <taxon>malvids</taxon>
        <taxon>Brassicales</taxon>
        <taxon>Brassicaceae</taxon>
        <taxon>Coluteocarpeae</taxon>
        <taxon>Microthlaspi</taxon>
    </lineage>
</organism>
<dbReference type="PANTHER" id="PTHR31900">
    <property type="entry name" value="F-BOX/RNI SUPERFAMILY PROTEIN-RELATED"/>
    <property type="match status" value="1"/>
</dbReference>
<reference evidence="3" key="1">
    <citation type="submission" date="2020-01" db="EMBL/GenBank/DDBJ databases">
        <authorList>
            <person name="Mishra B."/>
        </authorList>
    </citation>
    <scope>NUCLEOTIDE SEQUENCE [LARGE SCALE GENOMIC DNA]</scope>
</reference>
<dbReference type="Gene3D" id="3.80.10.10">
    <property type="entry name" value="Ribonuclease Inhibitor"/>
    <property type="match status" value="1"/>
</dbReference>
<evidence type="ECO:0000313" key="3">
    <source>
        <dbReference type="EMBL" id="CAA7058369.1"/>
    </source>
</evidence>
<comment type="caution">
    <text evidence="3">The sequence shown here is derived from an EMBL/GenBank/DDBJ whole genome shotgun (WGS) entry which is preliminary data.</text>
</comment>
<dbReference type="InterPro" id="IPR036047">
    <property type="entry name" value="F-box-like_dom_sf"/>
</dbReference>